<dbReference type="GO" id="GO:0016787">
    <property type="term" value="F:hydrolase activity"/>
    <property type="evidence" value="ECO:0007669"/>
    <property type="project" value="UniProtKB-UniRule"/>
</dbReference>
<comment type="similarity">
    <text evidence="1">Belongs to the helicase family. UvrD subfamily.</text>
</comment>
<dbReference type="EMBL" id="CP136521">
    <property type="protein sequence ID" value="WOD42747.1"/>
    <property type="molecule type" value="Genomic_DNA"/>
</dbReference>
<dbReference type="KEGG" id="hws:RNZ46_12190"/>
<sequence>MILDTLSDQQKDAVVKDGNVLLTACPGSGKTRVIIHKLAYALKNIDVNSKQRIVALTFTVRASEEIYRRLNAMGINSNRVWSGTLHSFCLEWIIKPYSCYLPELENGYLIADETYASDIISELKEKHKLKPIDPINFRFNRDGTFAEPKTIQKRVLKDYHERLQTEKLIDFELLLYYSYKLLTKHPKIKKTLSNIFSLICVDEYQDTQDLLYAIISSIVTTGEGSSNLFLVGDTDQAIYASLGGIAKSLEEIQEELNTLPIEQLTLSGNYRSTQRIIDFYSIFQTNPIKIEAIGTNKDVDSIITYNNTIDKGYLVDEIGRLIEHSLDNGIPEDEICVLVPQWWLITTITKQLRAKLPDVNFDASGLAPMSKNRNNIWYKLSRLFLTQPQPKIYSLRYKWCSEVIENFKEHTNTEFSEQYQTERNVLKLINSITSNETEGIDYLNDCFDQFLEAVGIDQTIYAQLLINRKTFFDVIKSRLEDPTFQVPSDIASFMSFYREMSGVVINTCVGVKGEEFETVIAYGLLNGYIPHWNDIFTGDPVAASKKLLYVICSRAKTNLHLISETGRQTKKGNPLEITPELQNLNFEFDEI</sequence>
<dbReference type="PROSITE" id="PS51198">
    <property type="entry name" value="UVRD_HELICASE_ATP_BIND"/>
    <property type="match status" value="1"/>
</dbReference>
<protein>
    <recommendedName>
        <fullName evidence="9">DNA 3'-5' helicase</fullName>
        <ecNumber evidence="9">5.6.2.4</ecNumber>
    </recommendedName>
    <alternativeName>
        <fullName evidence="10">DNA 3'-5' helicase II</fullName>
    </alternativeName>
</protein>
<evidence type="ECO:0000313" key="14">
    <source>
        <dbReference type="EMBL" id="WOD42747.1"/>
    </source>
</evidence>
<comment type="catalytic activity">
    <reaction evidence="8">
        <text>Couples ATP hydrolysis with the unwinding of duplex DNA by translocating in the 3'-5' direction.</text>
        <dbReference type="EC" id="5.6.2.4"/>
    </reaction>
</comment>
<dbReference type="PANTHER" id="PTHR11070">
    <property type="entry name" value="UVRD / RECB / PCRA DNA HELICASE FAMILY MEMBER"/>
    <property type="match status" value="1"/>
</dbReference>
<dbReference type="Gene3D" id="1.10.10.160">
    <property type="match status" value="1"/>
</dbReference>
<feature type="domain" description="UvrD-like helicase ATP-binding" evidence="13">
    <location>
        <begin position="3"/>
        <end position="273"/>
    </location>
</feature>
<keyword evidence="6" id="KW-0238">DNA-binding</keyword>
<evidence type="ECO:0000313" key="15">
    <source>
        <dbReference type="Proteomes" id="UP001302486"/>
    </source>
</evidence>
<keyword evidence="2 12" id="KW-0547">Nucleotide-binding</keyword>
<reference evidence="15" key="1">
    <citation type="submission" date="2024-06" db="EMBL/GenBank/DDBJ databases">
        <title>Hwangdonia haimaensis gen. nov., sp. nov., a member of the family Flavobacteriaceae isolated from the haima cold seep.</title>
        <authorList>
            <person name="Li J."/>
        </authorList>
    </citation>
    <scope>NUCLEOTIDE SEQUENCE [LARGE SCALE GENOMIC DNA]</scope>
    <source>
        <strain evidence="15">SCSIO 19198</strain>
    </source>
</reference>
<keyword evidence="7" id="KW-0413">Isomerase</keyword>
<dbReference type="InterPro" id="IPR027417">
    <property type="entry name" value="P-loop_NTPase"/>
</dbReference>
<dbReference type="SUPFAM" id="SSF52540">
    <property type="entry name" value="P-loop containing nucleoside triphosphate hydrolases"/>
    <property type="match status" value="1"/>
</dbReference>
<dbReference type="GO" id="GO:0005524">
    <property type="term" value="F:ATP binding"/>
    <property type="evidence" value="ECO:0007669"/>
    <property type="project" value="UniProtKB-UniRule"/>
</dbReference>
<evidence type="ECO:0000256" key="9">
    <source>
        <dbReference type="ARBA" id="ARBA00034808"/>
    </source>
</evidence>
<dbReference type="AlphaFoldDB" id="A0AA97EK69"/>
<dbReference type="Proteomes" id="UP001302486">
    <property type="component" value="Chromosome"/>
</dbReference>
<dbReference type="InterPro" id="IPR000212">
    <property type="entry name" value="DNA_helicase_UvrD/REP"/>
</dbReference>
<evidence type="ECO:0000256" key="3">
    <source>
        <dbReference type="ARBA" id="ARBA00022801"/>
    </source>
</evidence>
<dbReference type="Gene3D" id="1.10.486.10">
    <property type="entry name" value="PCRA, domain 4"/>
    <property type="match status" value="1"/>
</dbReference>
<gene>
    <name evidence="14" type="ORF">RNZ46_12190</name>
</gene>
<evidence type="ECO:0000256" key="2">
    <source>
        <dbReference type="ARBA" id="ARBA00022741"/>
    </source>
</evidence>
<evidence type="ECO:0000256" key="1">
    <source>
        <dbReference type="ARBA" id="ARBA00009922"/>
    </source>
</evidence>
<comment type="catalytic activity">
    <reaction evidence="11">
        <text>ATP + H2O = ADP + phosphate + H(+)</text>
        <dbReference type="Rhea" id="RHEA:13065"/>
        <dbReference type="ChEBI" id="CHEBI:15377"/>
        <dbReference type="ChEBI" id="CHEBI:15378"/>
        <dbReference type="ChEBI" id="CHEBI:30616"/>
        <dbReference type="ChEBI" id="CHEBI:43474"/>
        <dbReference type="ChEBI" id="CHEBI:456216"/>
        <dbReference type="EC" id="5.6.2.4"/>
    </reaction>
</comment>
<dbReference type="CDD" id="cd17932">
    <property type="entry name" value="DEXQc_UvrD"/>
    <property type="match status" value="1"/>
</dbReference>
<dbReference type="GO" id="GO:0043138">
    <property type="term" value="F:3'-5' DNA helicase activity"/>
    <property type="evidence" value="ECO:0007669"/>
    <property type="project" value="UniProtKB-EC"/>
</dbReference>
<organism evidence="14 15">
    <name type="scientific">Hwangdonia lutea</name>
    <dbReference type="NCBI Taxonomy" id="3075823"/>
    <lineage>
        <taxon>Bacteria</taxon>
        <taxon>Pseudomonadati</taxon>
        <taxon>Bacteroidota</taxon>
        <taxon>Flavobacteriia</taxon>
        <taxon>Flavobacteriales</taxon>
        <taxon>Flavobacteriaceae</taxon>
        <taxon>Hwangdonia</taxon>
    </lineage>
</organism>
<keyword evidence="3 12" id="KW-0378">Hydrolase</keyword>
<keyword evidence="5 12" id="KW-0067">ATP-binding</keyword>
<dbReference type="RefSeq" id="WP_027126735.1">
    <property type="nucleotide sequence ID" value="NZ_CP136521.1"/>
</dbReference>
<keyword evidence="4 12" id="KW-0347">Helicase</keyword>
<dbReference type="Gene3D" id="3.40.50.300">
    <property type="entry name" value="P-loop containing nucleotide triphosphate hydrolases"/>
    <property type="match status" value="2"/>
</dbReference>
<dbReference type="Pfam" id="PF13361">
    <property type="entry name" value="UvrD_C"/>
    <property type="match status" value="1"/>
</dbReference>
<evidence type="ECO:0000256" key="11">
    <source>
        <dbReference type="ARBA" id="ARBA00048988"/>
    </source>
</evidence>
<dbReference type="InterPro" id="IPR014017">
    <property type="entry name" value="DNA_helicase_UvrD-like_C"/>
</dbReference>
<dbReference type="InterPro" id="IPR013986">
    <property type="entry name" value="DExx_box_DNA_helicase_dom_sf"/>
</dbReference>
<dbReference type="EC" id="5.6.2.4" evidence="9"/>
<keyword evidence="15" id="KW-1185">Reference proteome</keyword>
<dbReference type="GO" id="GO:0003677">
    <property type="term" value="F:DNA binding"/>
    <property type="evidence" value="ECO:0007669"/>
    <property type="project" value="UniProtKB-KW"/>
</dbReference>
<proteinExistence type="inferred from homology"/>
<evidence type="ECO:0000256" key="6">
    <source>
        <dbReference type="ARBA" id="ARBA00023125"/>
    </source>
</evidence>
<accession>A0AA97EK69</accession>
<feature type="binding site" evidence="12">
    <location>
        <begin position="24"/>
        <end position="31"/>
    </location>
    <ligand>
        <name>ATP</name>
        <dbReference type="ChEBI" id="CHEBI:30616"/>
    </ligand>
</feature>
<name>A0AA97EK69_9FLAO</name>
<evidence type="ECO:0000256" key="12">
    <source>
        <dbReference type="PROSITE-ProRule" id="PRU00560"/>
    </source>
</evidence>
<evidence type="ECO:0000256" key="8">
    <source>
        <dbReference type="ARBA" id="ARBA00034617"/>
    </source>
</evidence>
<dbReference type="Pfam" id="PF00580">
    <property type="entry name" value="UvrD-helicase"/>
    <property type="match status" value="1"/>
</dbReference>
<evidence type="ECO:0000259" key="13">
    <source>
        <dbReference type="PROSITE" id="PS51198"/>
    </source>
</evidence>
<dbReference type="GO" id="GO:0000725">
    <property type="term" value="P:recombinational repair"/>
    <property type="evidence" value="ECO:0007669"/>
    <property type="project" value="TreeGrafter"/>
</dbReference>
<dbReference type="InterPro" id="IPR014016">
    <property type="entry name" value="UvrD-like_ATP-bd"/>
</dbReference>
<evidence type="ECO:0000256" key="7">
    <source>
        <dbReference type="ARBA" id="ARBA00023235"/>
    </source>
</evidence>
<evidence type="ECO:0000256" key="10">
    <source>
        <dbReference type="ARBA" id="ARBA00034923"/>
    </source>
</evidence>
<evidence type="ECO:0000256" key="5">
    <source>
        <dbReference type="ARBA" id="ARBA00022840"/>
    </source>
</evidence>
<dbReference type="PANTHER" id="PTHR11070:SF2">
    <property type="entry name" value="ATP-DEPENDENT DNA HELICASE SRS2"/>
    <property type="match status" value="1"/>
</dbReference>
<evidence type="ECO:0000256" key="4">
    <source>
        <dbReference type="ARBA" id="ARBA00022806"/>
    </source>
</evidence>